<evidence type="ECO:0000313" key="17">
    <source>
        <dbReference type="Proteomes" id="UP000444174"/>
    </source>
</evidence>
<dbReference type="PANTHER" id="PTHR30529">
    <property type="entry name" value="CYTOCHROME B561"/>
    <property type="match status" value="1"/>
</dbReference>
<feature type="domain" description="Lipid/polyisoprenoid-binding YceI-like" evidence="15">
    <location>
        <begin position="265"/>
        <end position="420"/>
    </location>
</feature>
<evidence type="ECO:0000256" key="6">
    <source>
        <dbReference type="ARBA" id="ARBA00022692"/>
    </source>
</evidence>
<proteinExistence type="inferred from homology"/>
<evidence type="ECO:0000256" key="7">
    <source>
        <dbReference type="ARBA" id="ARBA00022723"/>
    </source>
</evidence>
<comment type="similarity">
    <text evidence="12">Belongs to the cytochrome b561 family.</text>
</comment>
<keyword evidence="11 14" id="KW-0472">Membrane</keyword>
<feature type="transmembrane region" description="Helical" evidence="14">
    <location>
        <begin position="211"/>
        <end position="232"/>
    </location>
</feature>
<sequence length="425" mass="45396">MSLHNTFSNYGSLAKSFHWATVLFIFTAFPVGYFANDLAHQIGSADFDGDAALIARATLLFSLHKTLGVAAFFTAIARILWMLTQPKPGLLHPDNKPEALVAEAVHWLLYAMMVLVPLSGWIMHAAEVGYAPIWWPFGQGLPFVPKSETVAEVAAGVHWLFVWTLFGTVGLHVAGALKHHVIDRDATLRRMLPRSGTVPMPPEQSHDAKPLGLAAAALVAVLAVGASIGVFAGHDHHDHGHDHAHEHSHEADHSTAAVSAPSTSGWNVVSGTLGIDVLQGGSIVNGSFASWQADIQFEDPATPGPAGSVTVTIDIPSLTLGSVTTQALGLDYFHAEAFPQAVFTADIEKLAEGYEARGTLTIRDKTQPFVLPFALEIEGDTATMIGASSLQRLDYDVGRAQQDESTVGFTVDINVDLTAQRNPAS</sequence>
<evidence type="ECO:0000256" key="10">
    <source>
        <dbReference type="ARBA" id="ARBA00023004"/>
    </source>
</evidence>
<comment type="subcellular location">
    <subcellularLocation>
        <location evidence="2">Cell membrane</location>
        <topology evidence="2">Multi-pass membrane protein</topology>
    </subcellularLocation>
</comment>
<evidence type="ECO:0000256" key="5">
    <source>
        <dbReference type="ARBA" id="ARBA00022617"/>
    </source>
</evidence>
<evidence type="ECO:0000256" key="3">
    <source>
        <dbReference type="ARBA" id="ARBA00022448"/>
    </source>
</evidence>
<dbReference type="EMBL" id="WIBF01000001">
    <property type="protein sequence ID" value="MQQ06911.1"/>
    <property type="molecule type" value="Genomic_DNA"/>
</dbReference>
<evidence type="ECO:0000256" key="13">
    <source>
        <dbReference type="SAM" id="MobiDB-lite"/>
    </source>
</evidence>
<evidence type="ECO:0000256" key="1">
    <source>
        <dbReference type="ARBA" id="ARBA00001970"/>
    </source>
</evidence>
<protein>
    <submittedName>
        <fullName evidence="16">Cytochrome</fullName>
    </submittedName>
</protein>
<dbReference type="InterPro" id="IPR016174">
    <property type="entry name" value="Di-haem_cyt_TM"/>
</dbReference>
<dbReference type="GO" id="GO:0009055">
    <property type="term" value="F:electron transfer activity"/>
    <property type="evidence" value="ECO:0007669"/>
    <property type="project" value="InterPro"/>
</dbReference>
<evidence type="ECO:0000256" key="12">
    <source>
        <dbReference type="ARBA" id="ARBA00037975"/>
    </source>
</evidence>
<dbReference type="SMART" id="SM00867">
    <property type="entry name" value="YceI"/>
    <property type="match status" value="1"/>
</dbReference>
<dbReference type="SUPFAM" id="SSF101874">
    <property type="entry name" value="YceI-like"/>
    <property type="match status" value="1"/>
</dbReference>
<evidence type="ECO:0000256" key="14">
    <source>
        <dbReference type="SAM" id="Phobius"/>
    </source>
</evidence>
<feature type="transmembrane region" description="Helical" evidence="14">
    <location>
        <begin position="104"/>
        <end position="123"/>
    </location>
</feature>
<keyword evidence="5" id="KW-0349">Heme</keyword>
<feature type="transmembrane region" description="Helical" evidence="14">
    <location>
        <begin position="16"/>
        <end position="35"/>
    </location>
</feature>
<dbReference type="Proteomes" id="UP000444174">
    <property type="component" value="Unassembled WGS sequence"/>
</dbReference>
<dbReference type="GO" id="GO:0020037">
    <property type="term" value="F:heme binding"/>
    <property type="evidence" value="ECO:0007669"/>
    <property type="project" value="TreeGrafter"/>
</dbReference>
<keyword evidence="17" id="KW-1185">Reference proteome</keyword>
<organism evidence="16 17">
    <name type="scientific">Tritonibacter litoralis</name>
    <dbReference type="NCBI Taxonomy" id="2662264"/>
    <lineage>
        <taxon>Bacteria</taxon>
        <taxon>Pseudomonadati</taxon>
        <taxon>Pseudomonadota</taxon>
        <taxon>Alphaproteobacteria</taxon>
        <taxon>Rhodobacterales</taxon>
        <taxon>Paracoccaceae</taxon>
        <taxon>Tritonibacter</taxon>
    </lineage>
</organism>
<gene>
    <name evidence="16" type="ORF">GFB49_00435</name>
</gene>
<dbReference type="InterPro" id="IPR007372">
    <property type="entry name" value="Lipid/polyisoprenoid-bd_YceI"/>
</dbReference>
<evidence type="ECO:0000256" key="11">
    <source>
        <dbReference type="ARBA" id="ARBA00023136"/>
    </source>
</evidence>
<dbReference type="GO" id="GO:0005886">
    <property type="term" value="C:plasma membrane"/>
    <property type="evidence" value="ECO:0007669"/>
    <property type="project" value="UniProtKB-SubCell"/>
</dbReference>
<comment type="caution">
    <text evidence="16">The sequence shown here is derived from an EMBL/GenBank/DDBJ whole genome shotgun (WGS) entry which is preliminary data.</text>
</comment>
<keyword evidence="10" id="KW-0408">Iron</keyword>
<keyword evidence="8" id="KW-0249">Electron transport</keyword>
<evidence type="ECO:0000256" key="9">
    <source>
        <dbReference type="ARBA" id="ARBA00022989"/>
    </source>
</evidence>
<evidence type="ECO:0000313" key="16">
    <source>
        <dbReference type="EMBL" id="MQQ06911.1"/>
    </source>
</evidence>
<dbReference type="InterPro" id="IPR036761">
    <property type="entry name" value="TTHA0802/YceI-like_sf"/>
</dbReference>
<evidence type="ECO:0000256" key="2">
    <source>
        <dbReference type="ARBA" id="ARBA00004651"/>
    </source>
</evidence>
<feature type="region of interest" description="Disordered" evidence="13">
    <location>
        <begin position="235"/>
        <end position="262"/>
    </location>
</feature>
<keyword evidence="6 14" id="KW-0812">Transmembrane</keyword>
<dbReference type="GO" id="GO:0046872">
    <property type="term" value="F:metal ion binding"/>
    <property type="evidence" value="ECO:0007669"/>
    <property type="project" value="UniProtKB-KW"/>
</dbReference>
<dbReference type="Pfam" id="PF04264">
    <property type="entry name" value="YceI"/>
    <property type="match status" value="1"/>
</dbReference>
<dbReference type="SUPFAM" id="SSF81342">
    <property type="entry name" value="Transmembrane di-heme cytochromes"/>
    <property type="match status" value="1"/>
</dbReference>
<keyword evidence="4" id="KW-1003">Cell membrane</keyword>
<evidence type="ECO:0000256" key="8">
    <source>
        <dbReference type="ARBA" id="ARBA00022982"/>
    </source>
</evidence>
<dbReference type="InterPro" id="IPR011577">
    <property type="entry name" value="Cyt_b561_bac/Ni-Hgenase"/>
</dbReference>
<feature type="compositionally biased region" description="Basic and acidic residues" evidence="13">
    <location>
        <begin position="235"/>
        <end position="253"/>
    </location>
</feature>
<dbReference type="Pfam" id="PF01292">
    <property type="entry name" value="Ni_hydr_CYTB"/>
    <property type="match status" value="1"/>
</dbReference>
<keyword evidence="3" id="KW-0813">Transport</keyword>
<dbReference type="AlphaFoldDB" id="A0A843Y7H6"/>
<keyword evidence="7" id="KW-0479">Metal-binding</keyword>
<evidence type="ECO:0000259" key="15">
    <source>
        <dbReference type="SMART" id="SM00867"/>
    </source>
</evidence>
<dbReference type="GO" id="GO:0022904">
    <property type="term" value="P:respiratory electron transport chain"/>
    <property type="evidence" value="ECO:0007669"/>
    <property type="project" value="InterPro"/>
</dbReference>
<reference evidence="16 17" key="1">
    <citation type="submission" date="2019-10" db="EMBL/GenBank/DDBJ databases">
        <title>Epibacterium sp. nov., isolated from seawater.</title>
        <authorList>
            <person name="Zhang X."/>
            <person name="Li N."/>
        </authorList>
    </citation>
    <scope>NUCLEOTIDE SEQUENCE [LARGE SCALE GENOMIC DNA]</scope>
    <source>
        <strain evidence="16 17">SM1979</strain>
    </source>
</reference>
<comment type="cofactor">
    <cofactor evidence="1">
        <name>heme b</name>
        <dbReference type="ChEBI" id="CHEBI:60344"/>
    </cofactor>
</comment>
<evidence type="ECO:0000256" key="4">
    <source>
        <dbReference type="ARBA" id="ARBA00022475"/>
    </source>
</evidence>
<dbReference type="RefSeq" id="WP_343032423.1">
    <property type="nucleotide sequence ID" value="NZ_WIBF01000001.1"/>
</dbReference>
<feature type="transmembrane region" description="Helical" evidence="14">
    <location>
        <begin position="66"/>
        <end position="84"/>
    </location>
</feature>
<accession>A0A843Y7H6</accession>
<keyword evidence="9 14" id="KW-1133">Transmembrane helix</keyword>
<dbReference type="Gene3D" id="2.40.128.110">
    <property type="entry name" value="Lipid/polyisoprenoid-binding, YceI-like"/>
    <property type="match status" value="1"/>
</dbReference>
<name>A0A843Y7H6_9RHOB</name>
<dbReference type="PANTHER" id="PTHR30529:SF7">
    <property type="entry name" value="CYTOCHROME B561 BACTERIAL_NI-HYDROGENASE DOMAIN-CONTAINING PROTEIN"/>
    <property type="match status" value="1"/>
</dbReference>
<dbReference type="InterPro" id="IPR052168">
    <property type="entry name" value="Cytochrome_b561_oxidase"/>
</dbReference>